<proteinExistence type="predicted"/>
<dbReference type="EMBL" id="KI965556">
    <property type="protein sequence ID" value="EUD64064.1"/>
    <property type="molecule type" value="Genomic_DNA"/>
</dbReference>
<feature type="compositionally biased region" description="Basic and acidic residues" evidence="1">
    <location>
        <begin position="34"/>
        <end position="52"/>
    </location>
</feature>
<protein>
    <submittedName>
        <fullName evidence="2">Uncharacterized protein</fullName>
    </submittedName>
</protein>
<accession>W7A4P4</accession>
<dbReference type="GeneID" id="20040829"/>
<keyword evidence="3" id="KW-1185">Reference proteome</keyword>
<dbReference type="RefSeq" id="XP_008819348.1">
    <property type="nucleotide sequence ID" value="XM_008821126.1"/>
</dbReference>
<sequence>MEDKSQCDKFSNTISKRTRKSKGESGRTQALQQKTEDERIERTTGERTNDQG</sequence>
<reference evidence="2 3" key="1">
    <citation type="submission" date="2013-02" db="EMBL/GenBank/DDBJ databases">
        <title>The Genome Sequence of Plasmodium inui San Antonio 1.</title>
        <authorList>
            <consortium name="The Broad Institute Genome Sequencing Platform"/>
            <consortium name="The Broad Institute Genome Sequencing Center for Infectious Disease"/>
            <person name="Neafsey D."/>
            <person name="Cheeseman I."/>
            <person name="Volkman S."/>
            <person name="Adams J."/>
            <person name="Walker B."/>
            <person name="Young S.K."/>
            <person name="Zeng Q."/>
            <person name="Gargeya S."/>
            <person name="Fitzgerald M."/>
            <person name="Haas B."/>
            <person name="Abouelleil A."/>
            <person name="Alvarado L."/>
            <person name="Arachchi H.M."/>
            <person name="Berlin A.M."/>
            <person name="Chapman S.B."/>
            <person name="Dewar J."/>
            <person name="Goldberg J."/>
            <person name="Griggs A."/>
            <person name="Gujja S."/>
            <person name="Hansen M."/>
            <person name="Howarth C."/>
            <person name="Imamovic A."/>
            <person name="Larimer J."/>
            <person name="McCowan C."/>
            <person name="Murphy C."/>
            <person name="Neiman D."/>
            <person name="Pearson M."/>
            <person name="Priest M."/>
            <person name="Roberts A."/>
            <person name="Saif S."/>
            <person name="Shea T."/>
            <person name="Sisk P."/>
            <person name="Sykes S."/>
            <person name="Wortman J."/>
            <person name="Nusbaum C."/>
            <person name="Birren B."/>
        </authorList>
    </citation>
    <scope>NUCLEOTIDE SEQUENCE [LARGE SCALE GENOMIC DNA]</scope>
    <source>
        <strain evidence="2 3">San Antonio 1</strain>
    </source>
</reference>
<name>W7A4P4_9APIC</name>
<feature type="non-terminal residue" evidence="2">
    <location>
        <position position="52"/>
    </location>
</feature>
<dbReference type="Proteomes" id="UP000030640">
    <property type="component" value="Unassembled WGS sequence"/>
</dbReference>
<gene>
    <name evidence="2" type="ORF">C922_05555</name>
</gene>
<evidence type="ECO:0000256" key="1">
    <source>
        <dbReference type="SAM" id="MobiDB-lite"/>
    </source>
</evidence>
<evidence type="ECO:0000313" key="2">
    <source>
        <dbReference type="EMBL" id="EUD64064.1"/>
    </source>
</evidence>
<dbReference type="VEuPathDB" id="PlasmoDB:C922_05555"/>
<evidence type="ECO:0000313" key="3">
    <source>
        <dbReference type="Proteomes" id="UP000030640"/>
    </source>
</evidence>
<feature type="region of interest" description="Disordered" evidence="1">
    <location>
        <begin position="1"/>
        <end position="52"/>
    </location>
</feature>
<dbReference type="AlphaFoldDB" id="W7A4P4"/>
<organism evidence="2 3">
    <name type="scientific">Plasmodium inui San Antonio 1</name>
    <dbReference type="NCBI Taxonomy" id="1237626"/>
    <lineage>
        <taxon>Eukaryota</taxon>
        <taxon>Sar</taxon>
        <taxon>Alveolata</taxon>
        <taxon>Apicomplexa</taxon>
        <taxon>Aconoidasida</taxon>
        <taxon>Haemosporida</taxon>
        <taxon>Plasmodiidae</taxon>
        <taxon>Plasmodium</taxon>
        <taxon>Plasmodium (Plasmodium)</taxon>
    </lineage>
</organism>